<evidence type="ECO:0000313" key="8">
    <source>
        <dbReference type="Proteomes" id="UP001470230"/>
    </source>
</evidence>
<keyword evidence="8" id="KW-1185">Reference proteome</keyword>
<evidence type="ECO:0000256" key="4">
    <source>
        <dbReference type="ARBA" id="ARBA00023136"/>
    </source>
</evidence>
<dbReference type="PANTHER" id="PTHR10687">
    <property type="entry name" value="SECRETORY CARRIER-ASSOCIATED MEMBRANE PROTEIN SCAMP"/>
    <property type="match status" value="1"/>
</dbReference>
<evidence type="ECO:0000256" key="5">
    <source>
        <dbReference type="SAM" id="Coils"/>
    </source>
</evidence>
<accession>A0ABR2L346</accession>
<comment type="caution">
    <text evidence="7">The sequence shown here is derived from an EMBL/GenBank/DDBJ whole genome shotgun (WGS) entry which is preliminary data.</text>
</comment>
<keyword evidence="4 6" id="KW-0472">Membrane</keyword>
<evidence type="ECO:0000313" key="7">
    <source>
        <dbReference type="EMBL" id="KAK8897774.1"/>
    </source>
</evidence>
<dbReference type="Proteomes" id="UP001470230">
    <property type="component" value="Unassembled WGS sequence"/>
</dbReference>
<evidence type="ECO:0000256" key="3">
    <source>
        <dbReference type="ARBA" id="ARBA00022989"/>
    </source>
</evidence>
<keyword evidence="5" id="KW-0175">Coiled coil</keyword>
<dbReference type="PANTHER" id="PTHR10687:SF2">
    <property type="entry name" value="SECRETORY CARRIER-ASSOCIATED MEMBRANE PROTEIN"/>
    <property type="match status" value="1"/>
</dbReference>
<feature type="transmembrane region" description="Helical" evidence="6">
    <location>
        <begin position="183"/>
        <end position="203"/>
    </location>
</feature>
<comment type="subcellular location">
    <subcellularLocation>
        <location evidence="1">Membrane</location>
        <topology evidence="1">Multi-pass membrane protein</topology>
    </subcellularLocation>
</comment>
<name>A0ABR2L346_9EUKA</name>
<dbReference type="InterPro" id="IPR007273">
    <property type="entry name" value="SCAMP"/>
</dbReference>
<feature type="transmembrane region" description="Helical" evidence="6">
    <location>
        <begin position="66"/>
        <end position="85"/>
    </location>
</feature>
<gene>
    <name evidence="7" type="ORF">M9Y10_000002</name>
</gene>
<feature type="coiled-coil region" evidence="5">
    <location>
        <begin position="2"/>
        <end position="32"/>
    </location>
</feature>
<keyword evidence="3 6" id="KW-1133">Transmembrane helix</keyword>
<protein>
    <recommendedName>
        <fullName evidence="9">Secretory carrier membrane protein</fullName>
    </recommendedName>
</protein>
<evidence type="ECO:0000256" key="2">
    <source>
        <dbReference type="ARBA" id="ARBA00022692"/>
    </source>
</evidence>
<organism evidence="7 8">
    <name type="scientific">Tritrichomonas musculus</name>
    <dbReference type="NCBI Taxonomy" id="1915356"/>
    <lineage>
        <taxon>Eukaryota</taxon>
        <taxon>Metamonada</taxon>
        <taxon>Parabasalia</taxon>
        <taxon>Tritrichomonadida</taxon>
        <taxon>Tritrichomonadidae</taxon>
        <taxon>Tritrichomonas</taxon>
    </lineage>
</organism>
<feature type="transmembrane region" description="Helical" evidence="6">
    <location>
        <begin position="136"/>
        <end position="154"/>
    </location>
</feature>
<keyword evidence="2 6" id="KW-0812">Transmembrane</keyword>
<proteinExistence type="predicted"/>
<dbReference type="Pfam" id="PF04144">
    <property type="entry name" value="SCAMP"/>
    <property type="match status" value="1"/>
</dbReference>
<evidence type="ECO:0008006" key="9">
    <source>
        <dbReference type="Google" id="ProtNLM"/>
    </source>
</evidence>
<dbReference type="EMBL" id="JAPFFF010000001">
    <property type="protein sequence ID" value="KAK8897774.1"/>
    <property type="molecule type" value="Genomic_DNA"/>
</dbReference>
<feature type="transmembrane region" description="Helical" evidence="6">
    <location>
        <begin position="105"/>
        <end position="124"/>
    </location>
</feature>
<sequence length="244" mass="27519">MTETTEERYRRLQAKEEELARRENALKKQDVNLDDEKVNNFPPFCPFMRHDITADIPLAYQWTVRLAFIGQFIFAGTLLINFIGACTTGTIKLKSGSGYSLGKNIIFSIIYFLLGIPCAFKINYMKLYSECAKKDIKCLYFALQGIFIGINGFACVGLKDWGLMGIITVIDAISASTSGFCKAIIIIACILWGCSALLQVFLFGRFMLLYKNSGVPQQMPQPTTNQYDNYQNSTYQNSSQNFDV</sequence>
<reference evidence="7 8" key="1">
    <citation type="submission" date="2024-04" db="EMBL/GenBank/DDBJ databases">
        <title>Tritrichomonas musculus Genome.</title>
        <authorList>
            <person name="Alves-Ferreira E."/>
            <person name="Grigg M."/>
            <person name="Lorenzi H."/>
            <person name="Galac M."/>
        </authorList>
    </citation>
    <scope>NUCLEOTIDE SEQUENCE [LARGE SCALE GENOMIC DNA]</scope>
    <source>
        <strain evidence="7 8">EAF2021</strain>
    </source>
</reference>
<evidence type="ECO:0000256" key="6">
    <source>
        <dbReference type="SAM" id="Phobius"/>
    </source>
</evidence>
<evidence type="ECO:0000256" key="1">
    <source>
        <dbReference type="ARBA" id="ARBA00004141"/>
    </source>
</evidence>